<proteinExistence type="inferred from homology"/>
<dbReference type="InterPro" id="IPR023509">
    <property type="entry name" value="DTD-like_sf"/>
</dbReference>
<dbReference type="NCBIfam" id="TIGR00256">
    <property type="entry name" value="D-aminoacyl-tRNA deacylase"/>
    <property type="match status" value="1"/>
</dbReference>
<protein>
    <recommendedName>
        <fullName evidence="3">D-aminoacyl-tRNA deacylase</fullName>
    </recommendedName>
</protein>
<reference evidence="2" key="1">
    <citation type="submission" date="2018-05" db="EMBL/GenBank/DDBJ databases">
        <authorList>
            <person name="Lanie J.A."/>
            <person name="Ng W.-L."/>
            <person name="Kazmierczak K.M."/>
            <person name="Andrzejewski T.M."/>
            <person name="Davidsen T.M."/>
            <person name="Wayne K.J."/>
            <person name="Tettelin H."/>
            <person name="Glass J.I."/>
            <person name="Rusch D."/>
            <person name="Podicherti R."/>
            <person name="Tsui H.-C.T."/>
            <person name="Winkler M.E."/>
        </authorList>
    </citation>
    <scope>NUCLEOTIDE SEQUENCE</scope>
</reference>
<dbReference type="InterPro" id="IPR003732">
    <property type="entry name" value="Daa-tRNA_deacyls_DTD"/>
</dbReference>
<dbReference type="GO" id="GO:0051500">
    <property type="term" value="F:D-tyrosyl-tRNA(Tyr) deacylase activity"/>
    <property type="evidence" value="ECO:0007669"/>
    <property type="project" value="TreeGrafter"/>
</dbReference>
<dbReference type="PANTHER" id="PTHR10472:SF5">
    <property type="entry name" value="D-AMINOACYL-TRNA DEACYLASE 1"/>
    <property type="match status" value="1"/>
</dbReference>
<dbReference type="SUPFAM" id="SSF69500">
    <property type="entry name" value="DTD-like"/>
    <property type="match status" value="1"/>
</dbReference>
<dbReference type="FunFam" id="3.50.80.10:FF:000001">
    <property type="entry name" value="D-aminoacyl-tRNA deacylase"/>
    <property type="match status" value="1"/>
</dbReference>
<sequence length="145" mass="15460">MLQRVSQAQVTIDGRVTGSIGVGLVALVGVHGDDTPEAAHFCADKCAHLRIFADEGGRFNHSLLDVGGQVLAISQFTLYGDCRKGRRPFFGDAADPGVAEPLYEAFIARLRDEHDVTVACGVFGAHMGLEIHNDGPVTLFIDSPV</sequence>
<dbReference type="Gene3D" id="3.50.80.10">
    <property type="entry name" value="D-tyrosyl-tRNA(Tyr) deacylase"/>
    <property type="match status" value="1"/>
</dbReference>
<dbReference type="AlphaFoldDB" id="A0A382HE94"/>
<dbReference type="PANTHER" id="PTHR10472">
    <property type="entry name" value="D-TYROSYL-TRNA TYR DEACYLASE"/>
    <property type="match status" value="1"/>
</dbReference>
<dbReference type="GO" id="GO:0005737">
    <property type="term" value="C:cytoplasm"/>
    <property type="evidence" value="ECO:0007669"/>
    <property type="project" value="InterPro"/>
</dbReference>
<comment type="similarity">
    <text evidence="1">Belongs to the DTD family.</text>
</comment>
<dbReference type="EMBL" id="UINC01060699">
    <property type="protein sequence ID" value="SVB85479.1"/>
    <property type="molecule type" value="Genomic_DNA"/>
</dbReference>
<evidence type="ECO:0000256" key="1">
    <source>
        <dbReference type="ARBA" id="ARBA00009673"/>
    </source>
</evidence>
<name>A0A382HE94_9ZZZZ</name>
<accession>A0A382HE94</accession>
<evidence type="ECO:0000313" key="2">
    <source>
        <dbReference type="EMBL" id="SVB85479.1"/>
    </source>
</evidence>
<dbReference type="Pfam" id="PF02580">
    <property type="entry name" value="Tyr_Deacylase"/>
    <property type="match status" value="1"/>
</dbReference>
<organism evidence="2">
    <name type="scientific">marine metagenome</name>
    <dbReference type="NCBI Taxonomy" id="408172"/>
    <lineage>
        <taxon>unclassified sequences</taxon>
        <taxon>metagenomes</taxon>
        <taxon>ecological metagenomes</taxon>
    </lineage>
</organism>
<evidence type="ECO:0008006" key="3">
    <source>
        <dbReference type="Google" id="ProtNLM"/>
    </source>
</evidence>
<dbReference type="HAMAP" id="MF_00518">
    <property type="entry name" value="Deacylase_Dtd"/>
    <property type="match status" value="1"/>
</dbReference>
<gene>
    <name evidence="2" type="ORF">METZ01_LOCUS238333</name>
</gene>